<dbReference type="Proteomes" id="UP000240760">
    <property type="component" value="Unassembled WGS sequence"/>
</dbReference>
<evidence type="ECO:0000313" key="2">
    <source>
        <dbReference type="EMBL" id="PTB78992.1"/>
    </source>
</evidence>
<dbReference type="AlphaFoldDB" id="A0A2T4CBU4"/>
<feature type="transmembrane region" description="Helical" evidence="1">
    <location>
        <begin position="12"/>
        <end position="30"/>
    </location>
</feature>
<evidence type="ECO:0000256" key="1">
    <source>
        <dbReference type="SAM" id="Phobius"/>
    </source>
</evidence>
<feature type="transmembrane region" description="Helical" evidence="1">
    <location>
        <begin position="36"/>
        <end position="54"/>
    </location>
</feature>
<proteinExistence type="predicted"/>
<keyword evidence="1" id="KW-1133">Transmembrane helix</keyword>
<reference evidence="2 3" key="1">
    <citation type="submission" date="2016-07" db="EMBL/GenBank/DDBJ databases">
        <title>Multiple horizontal gene transfer events from other fungi enriched the ability of initially mycotrophic Trichoderma (Ascomycota) to feed on dead plant biomass.</title>
        <authorList>
            <consortium name="DOE Joint Genome Institute"/>
            <person name="Aerts A."/>
            <person name="Atanasova L."/>
            <person name="Chenthamara K."/>
            <person name="Zhang J."/>
            <person name="Grujic M."/>
            <person name="Henrissat B."/>
            <person name="Kuo A."/>
            <person name="Salamov A."/>
            <person name="Lipzen A."/>
            <person name="Labutti K."/>
            <person name="Barry K."/>
            <person name="Miao Y."/>
            <person name="Rahimi M.J."/>
            <person name="Shen Q."/>
            <person name="Grigoriev I.V."/>
            <person name="Kubicek C.P."/>
            <person name="Druzhinina I.S."/>
        </authorList>
    </citation>
    <scope>NUCLEOTIDE SEQUENCE [LARGE SCALE GENOMIC DNA]</scope>
    <source>
        <strain evidence="2 3">ATCC 18648</strain>
    </source>
</reference>
<name>A0A2T4CBU4_TRILO</name>
<dbReference type="EMBL" id="KZ679128">
    <property type="protein sequence ID" value="PTB78992.1"/>
    <property type="molecule type" value="Genomic_DNA"/>
</dbReference>
<organism evidence="2 3">
    <name type="scientific">Trichoderma longibrachiatum ATCC 18648</name>
    <dbReference type="NCBI Taxonomy" id="983965"/>
    <lineage>
        <taxon>Eukaryota</taxon>
        <taxon>Fungi</taxon>
        <taxon>Dikarya</taxon>
        <taxon>Ascomycota</taxon>
        <taxon>Pezizomycotina</taxon>
        <taxon>Sordariomycetes</taxon>
        <taxon>Hypocreomycetidae</taxon>
        <taxon>Hypocreales</taxon>
        <taxon>Hypocreaceae</taxon>
        <taxon>Trichoderma</taxon>
    </lineage>
</organism>
<protein>
    <submittedName>
        <fullName evidence="2">Uncharacterized protein</fullName>
    </submittedName>
</protein>
<keyword evidence="1" id="KW-0472">Membrane</keyword>
<accession>A0A2T4CBU4</accession>
<gene>
    <name evidence="2" type="ORF">M440DRAFT_1157386</name>
</gene>
<keyword evidence="3" id="KW-1185">Reference proteome</keyword>
<keyword evidence="1" id="KW-0812">Transmembrane</keyword>
<sequence>MRAPVWTLPRPMYLILLTSLLHLQAFVITITCSHPSPDMLAVVFLVAAVAGGHIPRYHPRTRPFLATGCRRHQDPVPMRGDIKRLFPYCNGRLAWLLPPMQWPTCLTFAPHASMHVYALPFIPAFIRFCGLPSPSGGSFRDIFPSPSKSYAVFRATSLAYDAALQASSHWNPLRSDLPQHLSRW</sequence>
<evidence type="ECO:0000313" key="3">
    <source>
        <dbReference type="Proteomes" id="UP000240760"/>
    </source>
</evidence>